<organism evidence="2 3">
    <name type="scientific">Allostreptomyces psammosilenae</name>
    <dbReference type="NCBI Taxonomy" id="1892865"/>
    <lineage>
        <taxon>Bacteria</taxon>
        <taxon>Bacillati</taxon>
        <taxon>Actinomycetota</taxon>
        <taxon>Actinomycetes</taxon>
        <taxon>Kitasatosporales</taxon>
        <taxon>Streptomycetaceae</taxon>
        <taxon>Allostreptomyces</taxon>
    </lineage>
</organism>
<dbReference type="EMBL" id="JACBZD010000001">
    <property type="protein sequence ID" value="NYI03224.1"/>
    <property type="molecule type" value="Genomic_DNA"/>
</dbReference>
<accession>A0A852ZQU4</accession>
<feature type="region of interest" description="Disordered" evidence="1">
    <location>
        <begin position="208"/>
        <end position="253"/>
    </location>
</feature>
<sequence length="253" mass="25532">MASVTGGPGEGEEVPAGFRRAVEGLRAARLRPEVELSPLPPPRRPAPYSFALAGAVGGQHAAPGATAHLLGAPVGGPAEEGAGGAGVEDAASGRFVLLYDPAEPEGWGGAFRVVTLTRAELEPEMGGDPMLAEVGWSWLTDALAAHRAPYGELGGTITRCFSHSFGELSVRGATTEIEIRASWSPLGEDLSAHLAAWGDLLAIAAGLPPAGEVPPEPPEGGGGPAVPGPVPSGRGATGVVRLPHGGGRRPGRR</sequence>
<keyword evidence="3" id="KW-1185">Reference proteome</keyword>
<evidence type="ECO:0008006" key="4">
    <source>
        <dbReference type="Google" id="ProtNLM"/>
    </source>
</evidence>
<evidence type="ECO:0000256" key="1">
    <source>
        <dbReference type="SAM" id="MobiDB-lite"/>
    </source>
</evidence>
<evidence type="ECO:0000313" key="2">
    <source>
        <dbReference type="EMBL" id="NYI03224.1"/>
    </source>
</evidence>
<comment type="caution">
    <text evidence="2">The sequence shown here is derived from an EMBL/GenBank/DDBJ whole genome shotgun (WGS) entry which is preliminary data.</text>
</comment>
<evidence type="ECO:0000313" key="3">
    <source>
        <dbReference type="Proteomes" id="UP000567795"/>
    </source>
</evidence>
<feature type="compositionally biased region" description="Low complexity" evidence="1">
    <location>
        <begin position="231"/>
        <end position="243"/>
    </location>
</feature>
<proteinExistence type="predicted"/>
<reference evidence="2 3" key="1">
    <citation type="submission" date="2020-07" db="EMBL/GenBank/DDBJ databases">
        <title>Sequencing the genomes of 1000 actinobacteria strains.</title>
        <authorList>
            <person name="Klenk H.-P."/>
        </authorList>
    </citation>
    <scope>NUCLEOTIDE SEQUENCE [LARGE SCALE GENOMIC DNA]</scope>
    <source>
        <strain evidence="2 3">DSM 42178</strain>
    </source>
</reference>
<dbReference type="Pfam" id="PF11452">
    <property type="entry name" value="DUF3000"/>
    <property type="match status" value="1"/>
</dbReference>
<name>A0A852ZQU4_9ACTN</name>
<dbReference type="RefSeq" id="WP_179812319.1">
    <property type="nucleotide sequence ID" value="NZ_JACBZD010000001.1"/>
</dbReference>
<gene>
    <name evidence="2" type="ORF">FHU37_000167</name>
</gene>
<protein>
    <recommendedName>
        <fullName evidence="4">DUF3000 domain-containing protein</fullName>
    </recommendedName>
</protein>
<dbReference type="InterPro" id="IPR021555">
    <property type="entry name" value="DUF3000"/>
</dbReference>
<dbReference type="Proteomes" id="UP000567795">
    <property type="component" value="Unassembled WGS sequence"/>
</dbReference>
<dbReference type="AlphaFoldDB" id="A0A852ZQU4"/>